<proteinExistence type="predicted"/>
<keyword evidence="1" id="KW-1133">Transmembrane helix</keyword>
<accession>A0A7J7SF07</accession>
<reference evidence="2 3" key="1">
    <citation type="journal article" date="2020" name="Nature">
        <title>Six reference-quality genomes reveal evolution of bat adaptations.</title>
        <authorList>
            <person name="Jebb D."/>
            <person name="Huang Z."/>
            <person name="Pippel M."/>
            <person name="Hughes G.M."/>
            <person name="Lavrichenko K."/>
            <person name="Devanna P."/>
            <person name="Winkler S."/>
            <person name="Jermiin L.S."/>
            <person name="Skirmuntt E.C."/>
            <person name="Katzourakis A."/>
            <person name="Burkitt-Gray L."/>
            <person name="Ray D.A."/>
            <person name="Sullivan K.A.M."/>
            <person name="Roscito J.G."/>
            <person name="Kirilenko B.M."/>
            <person name="Davalos L.M."/>
            <person name="Corthals A.P."/>
            <person name="Power M.L."/>
            <person name="Jones G."/>
            <person name="Ransome R.D."/>
            <person name="Dechmann D.K.N."/>
            <person name="Locatelli A.G."/>
            <person name="Puechmaille S.J."/>
            <person name="Fedrigo O."/>
            <person name="Jarvis E.D."/>
            <person name="Hiller M."/>
            <person name="Vernes S.C."/>
            <person name="Myers E.W."/>
            <person name="Teeling E.C."/>
        </authorList>
    </citation>
    <scope>NUCLEOTIDE SEQUENCE [LARGE SCALE GENOMIC DNA]</scope>
    <source>
        <strain evidence="2">MPipKuh1</strain>
        <tissue evidence="2">Flight muscle</tissue>
    </source>
</reference>
<dbReference type="Proteomes" id="UP000558488">
    <property type="component" value="Unassembled WGS sequence"/>
</dbReference>
<evidence type="ECO:0000313" key="3">
    <source>
        <dbReference type="Proteomes" id="UP000558488"/>
    </source>
</evidence>
<dbReference type="AlphaFoldDB" id="A0A7J7SF07"/>
<comment type="caution">
    <text evidence="2">The sequence shown here is derived from an EMBL/GenBank/DDBJ whole genome shotgun (WGS) entry which is preliminary data.</text>
</comment>
<keyword evidence="1" id="KW-0812">Transmembrane</keyword>
<protein>
    <submittedName>
        <fullName evidence="2">Small integral membrane protein 6</fullName>
    </submittedName>
</protein>
<keyword evidence="3" id="KW-1185">Reference proteome</keyword>
<gene>
    <name evidence="2" type="ORF">mPipKuh1_016313</name>
</gene>
<name>A0A7J7SF07_PIPKU</name>
<feature type="transmembrane region" description="Helical" evidence="1">
    <location>
        <begin position="26"/>
        <end position="49"/>
    </location>
</feature>
<sequence length="61" mass="6962">MDILAGDQRRLWKEEFWQNPWDQGGLAVISIFIITMLLLMLFAIVFGALPLPEKADPSEES</sequence>
<dbReference type="EMBL" id="JACAGB010000044">
    <property type="protein sequence ID" value="KAF6286943.1"/>
    <property type="molecule type" value="Genomic_DNA"/>
</dbReference>
<evidence type="ECO:0000313" key="2">
    <source>
        <dbReference type="EMBL" id="KAF6286943.1"/>
    </source>
</evidence>
<evidence type="ECO:0000256" key="1">
    <source>
        <dbReference type="SAM" id="Phobius"/>
    </source>
</evidence>
<organism evidence="2 3">
    <name type="scientific">Pipistrellus kuhlii</name>
    <name type="common">Kuhl's pipistrelle</name>
    <dbReference type="NCBI Taxonomy" id="59472"/>
    <lineage>
        <taxon>Eukaryota</taxon>
        <taxon>Metazoa</taxon>
        <taxon>Chordata</taxon>
        <taxon>Craniata</taxon>
        <taxon>Vertebrata</taxon>
        <taxon>Euteleostomi</taxon>
        <taxon>Mammalia</taxon>
        <taxon>Eutheria</taxon>
        <taxon>Laurasiatheria</taxon>
        <taxon>Chiroptera</taxon>
        <taxon>Yangochiroptera</taxon>
        <taxon>Vespertilionidae</taxon>
        <taxon>Pipistrellus</taxon>
    </lineage>
</organism>
<keyword evidence="1" id="KW-0472">Membrane</keyword>